<dbReference type="SUPFAM" id="SSF53300">
    <property type="entry name" value="vWA-like"/>
    <property type="match status" value="1"/>
</dbReference>
<protein>
    <submittedName>
        <fullName evidence="3">VWA domain-containing protein</fullName>
    </submittedName>
</protein>
<organism evidence="3 4">
    <name type="scientific">Puniceicoccus vermicola</name>
    <dbReference type="NCBI Taxonomy" id="388746"/>
    <lineage>
        <taxon>Bacteria</taxon>
        <taxon>Pseudomonadati</taxon>
        <taxon>Verrucomicrobiota</taxon>
        <taxon>Opitutia</taxon>
        <taxon>Puniceicoccales</taxon>
        <taxon>Puniceicoccaceae</taxon>
        <taxon>Puniceicoccus</taxon>
    </lineage>
</organism>
<feature type="region of interest" description="Disordered" evidence="1">
    <location>
        <begin position="516"/>
        <end position="552"/>
    </location>
</feature>
<dbReference type="CDD" id="cd01465">
    <property type="entry name" value="vWA_subgroup"/>
    <property type="match status" value="1"/>
</dbReference>
<feature type="region of interest" description="Disordered" evidence="1">
    <location>
        <begin position="22"/>
        <end position="44"/>
    </location>
</feature>
<dbReference type="InterPro" id="IPR002035">
    <property type="entry name" value="VWF_A"/>
</dbReference>
<evidence type="ECO:0000313" key="4">
    <source>
        <dbReference type="Proteomes" id="UP000525652"/>
    </source>
</evidence>
<dbReference type="Pfam" id="PF12450">
    <property type="entry name" value="vWF_A"/>
    <property type="match status" value="1"/>
</dbReference>
<sequence length="552" mass="60792">MTLGASMDDPFAAPAGSRTYYRFHNATQPPPPPPTAASIPGGYRQDFNTESYDQIVENSFRSPRVAPLSTFSIDVDTASYSNLRRMILQDQTPPADAIRIEELINYFPYDYPEPQAITDIPEKITPDNLPEFLEHPVAIETEVGPAPWNLENRLLRIALKGFEIDWDQRPPANLVFLLDVSGSMSAQNKLPLVKESLQLLVNRLNENDRVAVVVYAGASGLILPSTTANNTKTILHALDNLQAGGSTNAGAGIDLAYQIAQENFIEDGVNRVILCTDGDFNIGTTDKGSLVEKAEGYADEDIYLTILGFGMGNYKDDMLEALTNAADGNYAYIDGPQEARRLFLQAASGSMITIAKDVKIQVEFNPAVVKAYRLIGYENRLLNAEDFNDDTKDAGELGTGQTVTALYEIALPSADIKLPEVDDLKYQTSTATEDTMGSENWTGQEVATVKLRYKWPKEDNSNRMEIPAILPPEIDFSSMGEDYRLTAALATWGMLLRGSEFTDVDDWSIVEEVADDQLSSPKTTSLRSEWSGLVEKSKHLSQQEDSKASPSE</sequence>
<dbReference type="PROSITE" id="PS50234">
    <property type="entry name" value="VWFA"/>
    <property type="match status" value="1"/>
</dbReference>
<dbReference type="InterPro" id="IPR021908">
    <property type="entry name" value="YfbK_C"/>
</dbReference>
<gene>
    <name evidence="3" type="ORF">H5P30_15210</name>
</gene>
<dbReference type="InterPro" id="IPR036465">
    <property type="entry name" value="vWFA_dom_sf"/>
</dbReference>
<reference evidence="3 4" key="1">
    <citation type="submission" date="2020-07" db="EMBL/GenBank/DDBJ databases">
        <authorList>
            <person name="Feng X."/>
        </authorList>
    </citation>
    <scope>NUCLEOTIDE SEQUENCE [LARGE SCALE GENOMIC DNA]</scope>
    <source>
        <strain evidence="3 4">JCM14086</strain>
    </source>
</reference>
<comment type="caution">
    <text evidence="3">The sequence shown here is derived from an EMBL/GenBank/DDBJ whole genome shotgun (WGS) entry which is preliminary data.</text>
</comment>
<dbReference type="PANTHER" id="PTHR10166">
    <property type="entry name" value="VOLTAGE-DEPENDENT CALCIUM CHANNEL SUBUNIT ALPHA-2/DELTA-RELATED"/>
    <property type="match status" value="1"/>
</dbReference>
<evidence type="ECO:0000313" key="3">
    <source>
        <dbReference type="EMBL" id="MBC2603131.1"/>
    </source>
</evidence>
<dbReference type="InterPro" id="IPR051173">
    <property type="entry name" value="Ca_channel_alpha-2/delta"/>
</dbReference>
<name>A0A7X1B012_9BACT</name>
<evidence type="ECO:0000256" key="1">
    <source>
        <dbReference type="SAM" id="MobiDB-lite"/>
    </source>
</evidence>
<dbReference type="SMART" id="SM00327">
    <property type="entry name" value="VWA"/>
    <property type="match status" value="1"/>
</dbReference>
<dbReference type="RefSeq" id="WP_185693771.1">
    <property type="nucleotide sequence ID" value="NZ_JACHVA010000118.1"/>
</dbReference>
<dbReference type="AlphaFoldDB" id="A0A7X1B012"/>
<dbReference type="InterPro" id="IPR022156">
    <property type="entry name" value="Uncharacterised_YfbK_N"/>
</dbReference>
<keyword evidence="4" id="KW-1185">Reference proteome</keyword>
<dbReference type="Gene3D" id="3.40.50.410">
    <property type="entry name" value="von Willebrand factor, type A domain"/>
    <property type="match status" value="1"/>
</dbReference>
<dbReference type="EMBL" id="JACHVA010000118">
    <property type="protein sequence ID" value="MBC2603131.1"/>
    <property type="molecule type" value="Genomic_DNA"/>
</dbReference>
<dbReference type="Pfam" id="PF00092">
    <property type="entry name" value="VWA"/>
    <property type="match status" value="1"/>
</dbReference>
<evidence type="ECO:0000259" key="2">
    <source>
        <dbReference type="PROSITE" id="PS50234"/>
    </source>
</evidence>
<dbReference type="PANTHER" id="PTHR10166:SF37">
    <property type="entry name" value="STOLID, ISOFORM H"/>
    <property type="match status" value="1"/>
</dbReference>
<feature type="compositionally biased region" description="Basic and acidic residues" evidence="1">
    <location>
        <begin position="535"/>
        <end position="552"/>
    </location>
</feature>
<feature type="domain" description="VWFA" evidence="2">
    <location>
        <begin position="173"/>
        <end position="358"/>
    </location>
</feature>
<feature type="compositionally biased region" description="Polar residues" evidence="1">
    <location>
        <begin position="517"/>
        <end position="528"/>
    </location>
</feature>
<proteinExistence type="predicted"/>
<dbReference type="Proteomes" id="UP000525652">
    <property type="component" value="Unassembled WGS sequence"/>
</dbReference>
<dbReference type="Pfam" id="PF12034">
    <property type="entry name" value="YfbK_C"/>
    <property type="match status" value="1"/>
</dbReference>
<accession>A0A7X1B012</accession>